<proteinExistence type="inferred from homology"/>
<reference evidence="5" key="1">
    <citation type="journal article" date="2020" name="Fungal Divers.">
        <title>Resolving the Mortierellaceae phylogeny through synthesis of multi-gene phylogenetics and phylogenomics.</title>
        <authorList>
            <person name="Vandepol N."/>
            <person name="Liber J."/>
            <person name="Desiro A."/>
            <person name="Na H."/>
            <person name="Kennedy M."/>
            <person name="Barry K."/>
            <person name="Grigoriev I.V."/>
            <person name="Miller A.N."/>
            <person name="O'Donnell K."/>
            <person name="Stajich J.E."/>
            <person name="Bonito G."/>
        </authorList>
    </citation>
    <scope>NUCLEOTIDE SEQUENCE</scope>
    <source>
        <strain evidence="5">BC1065</strain>
    </source>
</reference>
<evidence type="ECO:0000256" key="2">
    <source>
        <dbReference type="ARBA" id="ARBA00022598"/>
    </source>
</evidence>
<evidence type="ECO:0000313" key="6">
    <source>
        <dbReference type="Proteomes" id="UP000807716"/>
    </source>
</evidence>
<protein>
    <recommendedName>
        <fullName evidence="4">ATP-grasp domain-containing protein</fullName>
    </recommendedName>
</protein>
<dbReference type="Gene3D" id="3.30.1490.20">
    <property type="entry name" value="ATP-grasp fold, A domain"/>
    <property type="match status" value="1"/>
</dbReference>
<dbReference type="EMBL" id="JAAAJB010000716">
    <property type="protein sequence ID" value="KAG0251827.1"/>
    <property type="molecule type" value="Genomic_DNA"/>
</dbReference>
<dbReference type="PROSITE" id="PS50975">
    <property type="entry name" value="ATP_GRASP"/>
    <property type="match status" value="1"/>
</dbReference>
<keyword evidence="3" id="KW-0067">ATP-binding</keyword>
<gene>
    <name evidence="5" type="ORF">DFQ27_008503</name>
</gene>
<dbReference type="InterPro" id="IPR013815">
    <property type="entry name" value="ATP_grasp_subdomain_1"/>
</dbReference>
<keyword evidence="2" id="KW-0436">Ligase</keyword>
<dbReference type="OrthoDB" id="2013972at2759"/>
<dbReference type="Pfam" id="PF07478">
    <property type="entry name" value="Dala_Dala_lig_C"/>
    <property type="match status" value="1"/>
</dbReference>
<evidence type="ECO:0000259" key="4">
    <source>
        <dbReference type="PROSITE" id="PS50975"/>
    </source>
</evidence>
<keyword evidence="3" id="KW-0547">Nucleotide-binding</keyword>
<evidence type="ECO:0000313" key="5">
    <source>
        <dbReference type="EMBL" id="KAG0251827.1"/>
    </source>
</evidence>
<dbReference type="GO" id="GO:0008716">
    <property type="term" value="F:D-alanine-D-alanine ligase activity"/>
    <property type="evidence" value="ECO:0007669"/>
    <property type="project" value="InterPro"/>
</dbReference>
<dbReference type="SUPFAM" id="SSF56059">
    <property type="entry name" value="Glutathione synthetase ATP-binding domain-like"/>
    <property type="match status" value="1"/>
</dbReference>
<accession>A0A9P6TYA5</accession>
<evidence type="ECO:0000256" key="1">
    <source>
        <dbReference type="ARBA" id="ARBA00010871"/>
    </source>
</evidence>
<name>A0A9P6TYA5_9FUNG</name>
<dbReference type="PANTHER" id="PTHR23132:SF23">
    <property type="entry name" value="D-ALANINE--D-ALANINE LIGASE B"/>
    <property type="match status" value="1"/>
</dbReference>
<dbReference type="AlphaFoldDB" id="A0A9P6TYA5"/>
<dbReference type="GO" id="GO:0005524">
    <property type="term" value="F:ATP binding"/>
    <property type="evidence" value="ECO:0007669"/>
    <property type="project" value="UniProtKB-UniRule"/>
</dbReference>
<feature type="domain" description="ATP-grasp" evidence="4">
    <location>
        <begin position="162"/>
        <end position="400"/>
    </location>
</feature>
<dbReference type="Gene3D" id="3.30.470.20">
    <property type="entry name" value="ATP-grasp fold, B domain"/>
    <property type="match status" value="1"/>
</dbReference>
<comment type="similarity">
    <text evidence="1">Belongs to the D-alanine--D-alanine ligase family.</text>
</comment>
<comment type="caution">
    <text evidence="5">The sequence shown here is derived from an EMBL/GenBank/DDBJ whole genome shotgun (WGS) entry which is preliminary data.</text>
</comment>
<dbReference type="GO" id="GO:0046872">
    <property type="term" value="F:metal ion binding"/>
    <property type="evidence" value="ECO:0007669"/>
    <property type="project" value="InterPro"/>
</dbReference>
<dbReference type="InterPro" id="IPR011095">
    <property type="entry name" value="Dala_Dala_lig_C"/>
</dbReference>
<dbReference type="Proteomes" id="UP000807716">
    <property type="component" value="Unassembled WGS sequence"/>
</dbReference>
<keyword evidence="6" id="KW-1185">Reference proteome</keyword>
<organism evidence="5 6">
    <name type="scientific">Actinomortierella ambigua</name>
    <dbReference type="NCBI Taxonomy" id="1343610"/>
    <lineage>
        <taxon>Eukaryota</taxon>
        <taxon>Fungi</taxon>
        <taxon>Fungi incertae sedis</taxon>
        <taxon>Mucoromycota</taxon>
        <taxon>Mortierellomycotina</taxon>
        <taxon>Mortierellomycetes</taxon>
        <taxon>Mortierellales</taxon>
        <taxon>Mortierellaceae</taxon>
        <taxon>Actinomortierella</taxon>
    </lineage>
</organism>
<dbReference type="InterPro" id="IPR011761">
    <property type="entry name" value="ATP-grasp"/>
</dbReference>
<sequence length="442" mass="50007">MPSSIDVQSGARWAVHTPYALVKNIYSDRDNLDDGSYYKFELPAGEQAVTEWTPSHRQEVERALESLPQVWAHHWHPIGLESFNQVLDSIVQHSKQDEQEYRHQMDDSHAILETVVLNLVDGMEVDSWPGVSVLRGLESRHLAFTGSDSLLFECDSDKARIKKHLIDTGAPTPRYCDVYSAVVLEEGGDARNYDEEEDRQRVLHELSQLQFPLLVKPANASSSRGISTKSVVDSPEEAYKQAMETKKVWGPVYVEEYISGREFTALVSGSAEYGIDTYKVLERVFRDRVPERERMLTYDMKWGKDNYGSNKTIEQASWWMEVCPDDQQPALQQKAREIYTSFHGNGYCRMDLREDHRTGKLYVVDVNANCSVDEDDDSAMGKILKASGLTLGLFFGKLISFAIRRRNGLYGHPTKSTIEGAHKVVDGVNGVPIISPQMTVHA</sequence>
<dbReference type="PANTHER" id="PTHR23132">
    <property type="entry name" value="D-ALANINE--D-ALANINE LIGASE"/>
    <property type="match status" value="1"/>
</dbReference>
<evidence type="ECO:0000256" key="3">
    <source>
        <dbReference type="PROSITE-ProRule" id="PRU00409"/>
    </source>
</evidence>